<keyword evidence="1" id="KW-0812">Transmembrane</keyword>
<organism evidence="2 3">
    <name type="scientific">Salmonella enterica I</name>
    <dbReference type="NCBI Taxonomy" id="59201"/>
    <lineage>
        <taxon>Bacteria</taxon>
        <taxon>Pseudomonadati</taxon>
        <taxon>Pseudomonadota</taxon>
        <taxon>Gammaproteobacteria</taxon>
        <taxon>Enterobacterales</taxon>
        <taxon>Enterobacteriaceae</taxon>
        <taxon>Salmonella</taxon>
    </lineage>
</organism>
<dbReference type="AlphaFoldDB" id="A0A379Y3L5"/>
<feature type="transmembrane region" description="Helical" evidence="1">
    <location>
        <begin position="73"/>
        <end position="99"/>
    </location>
</feature>
<protein>
    <submittedName>
        <fullName evidence="2">Uncharacterized protein</fullName>
    </submittedName>
</protein>
<dbReference type="Proteomes" id="UP000255534">
    <property type="component" value="Unassembled WGS sequence"/>
</dbReference>
<feature type="transmembrane region" description="Helical" evidence="1">
    <location>
        <begin position="12"/>
        <end position="33"/>
    </location>
</feature>
<dbReference type="EMBL" id="UGXK01000002">
    <property type="protein sequence ID" value="SUI40278.1"/>
    <property type="molecule type" value="Genomic_DNA"/>
</dbReference>
<reference evidence="2 3" key="1">
    <citation type="submission" date="2018-06" db="EMBL/GenBank/DDBJ databases">
        <authorList>
            <consortium name="Pathogen Informatics"/>
            <person name="Doyle S."/>
        </authorList>
    </citation>
    <scope>NUCLEOTIDE SEQUENCE [LARGE SCALE GENOMIC DNA]</scope>
    <source>
        <strain evidence="2 3">NCTC5798</strain>
    </source>
</reference>
<keyword evidence="1" id="KW-1133">Transmembrane helix</keyword>
<keyword evidence="1" id="KW-0472">Membrane</keyword>
<gene>
    <name evidence="2" type="ORF">NCTC5798_06295</name>
</gene>
<proteinExistence type="predicted"/>
<evidence type="ECO:0000313" key="3">
    <source>
        <dbReference type="Proteomes" id="UP000255534"/>
    </source>
</evidence>
<evidence type="ECO:0000256" key="1">
    <source>
        <dbReference type="SAM" id="Phobius"/>
    </source>
</evidence>
<name>A0A379Y3L5_SALET</name>
<sequence length="125" mass="14634">MENLEVVSVLDFYIEKVFYIFGLILLGMAWLTYRAGSNYHHFKNGEKSVTEGRGSFSCDERPEMIRRLKFQALIWYIANGILLVFPLLSLDFCFIYFTINVIYCSAGNQIKDKEERILCTIIRQI</sequence>
<accession>A0A379Y3L5</accession>
<evidence type="ECO:0000313" key="2">
    <source>
        <dbReference type="EMBL" id="SUI40278.1"/>
    </source>
</evidence>